<keyword evidence="6" id="KW-1185">Reference proteome</keyword>
<organism evidence="5 6">
    <name type="scientific">Marinobacter lipolyticus SM19</name>
    <dbReference type="NCBI Taxonomy" id="1318628"/>
    <lineage>
        <taxon>Bacteria</taxon>
        <taxon>Pseudomonadati</taxon>
        <taxon>Pseudomonadota</taxon>
        <taxon>Gammaproteobacteria</taxon>
        <taxon>Pseudomonadales</taxon>
        <taxon>Marinobacteraceae</taxon>
        <taxon>Marinobacter</taxon>
    </lineage>
</organism>
<dbReference type="Pfam" id="PF14559">
    <property type="entry name" value="TPR_19"/>
    <property type="match status" value="2"/>
</dbReference>
<dbReference type="PANTHER" id="PTHR45586">
    <property type="entry name" value="TPR REPEAT-CONTAINING PROTEIN PA4667"/>
    <property type="match status" value="1"/>
</dbReference>
<feature type="domain" description="Ancillary SecYEG translocon subunit/Cell division coordinator CpoB TPR" evidence="4">
    <location>
        <begin position="80"/>
        <end position="182"/>
    </location>
</feature>
<dbReference type="Proteomes" id="UP000016540">
    <property type="component" value="Unassembled WGS sequence"/>
</dbReference>
<dbReference type="SUPFAM" id="SSF48452">
    <property type="entry name" value="TPR-like"/>
    <property type="match status" value="3"/>
</dbReference>
<dbReference type="PATRIC" id="fig|1318628.3.peg.1654"/>
<evidence type="ECO:0000256" key="2">
    <source>
        <dbReference type="ARBA" id="ARBA00022803"/>
    </source>
</evidence>
<dbReference type="AlphaFoldDB" id="R8B2G5"/>
<dbReference type="InterPro" id="IPR051012">
    <property type="entry name" value="CellSynth/LPSAsmb/PSIAsmb"/>
</dbReference>
<feature type="repeat" description="TPR" evidence="3">
    <location>
        <begin position="523"/>
        <end position="556"/>
    </location>
</feature>
<evidence type="ECO:0000259" key="4">
    <source>
        <dbReference type="Pfam" id="PF09976"/>
    </source>
</evidence>
<dbReference type="HOGENOM" id="CLU_007251_0_1_6"/>
<evidence type="ECO:0000256" key="3">
    <source>
        <dbReference type="PROSITE-ProRule" id="PRU00339"/>
    </source>
</evidence>
<feature type="repeat" description="TPR" evidence="3">
    <location>
        <begin position="387"/>
        <end position="420"/>
    </location>
</feature>
<dbReference type="eggNOG" id="COG0457">
    <property type="taxonomic scope" value="Bacteria"/>
</dbReference>
<keyword evidence="2 3" id="KW-0802">TPR repeat</keyword>
<dbReference type="SMART" id="SM00028">
    <property type="entry name" value="TPR"/>
    <property type="match status" value="13"/>
</dbReference>
<dbReference type="Pfam" id="PF13432">
    <property type="entry name" value="TPR_16"/>
    <property type="match status" value="4"/>
</dbReference>
<keyword evidence="1" id="KW-0677">Repeat</keyword>
<evidence type="ECO:0000313" key="5">
    <source>
        <dbReference type="EMBL" id="EON92729.1"/>
    </source>
</evidence>
<dbReference type="SUPFAM" id="SSF81901">
    <property type="entry name" value="HCP-like"/>
    <property type="match status" value="1"/>
</dbReference>
<dbReference type="EMBL" id="ASAD01000010">
    <property type="protein sequence ID" value="EON92729.1"/>
    <property type="molecule type" value="Genomic_DNA"/>
</dbReference>
<dbReference type="InterPro" id="IPR018704">
    <property type="entry name" value="SecYEG/CpoB_TPR"/>
</dbReference>
<sequence length="896" mass="99359">MNVVIAVRAILLSVAIGLSGCGNDNEMSQEEIQYLSHLDQSRFFQRQGELKASTLEARSAIELQPNNPDPYFVIINNLLTAGDAINAERQLNRLMEGISEQTLDSGTQNRARLIRAEANLIQGNFNEALSNLTEVSSEDRALEIEADLLRGRILLASNRLDEALKAYERVHTISKSDAQPLVGLSRVAYAAGNQEAVQDYIEAAEQVDGENAELWLWKAQLAHENEQWQLAEEAYIRALEDIGQYDIMTFRKYETISALIQVLRAQGKAAEAFVYEEILAKSGPGTIKSNIAAARDAFEQGDLDSAAKYLEEALKHAPNHEQSTLMLGMIRFRQGKVEEAERLLRPIAEFGESEAASKLLAAARIQLRDPKEARAILEQLSDKETDPETLALLGIASLSTGDLETGEPLIETALSLAPDNHELRLRYAGFLIQRGQFDKAISEVARIPENSNLHDQAKLVTIEAYMASGDTDRAIATADTWIKARPDSPAALIARGNVSARTGEADEARSYFQKAQSKAPDQPAPEMALGNLAVSQQKLEQAKTHFRNAVNLAPDNRQALQSLVEISEPAETRAYMRTILKEHPEATGPKLLLLEAALTEGNNQEADEFTAALLERTEENTPARAEPLVANIYHAVADRLRQMDKKAQSETVLQRARALFPEHEGIMLQSAAAAFADGEPQKARELLQEAKKKHPDSNRPYTVEALYFEQQGDYRQAAELYRLAFDKQPNANIANRYSKNLQRSGQRDEALSFLESVSDTYPENPHLLLDMAILQQSKGALERAELNYKKLLDATPDNTVALNNLAWLYHQTGDERALPLAQKAYELNPDNASIADTYGWIMLQSGNHQESIAILEKAYELQPDSKEIALHLAEAYRAVGKNPEAERILEKFGGQG</sequence>
<dbReference type="OrthoDB" id="9766710at2"/>
<dbReference type="Pfam" id="PF13181">
    <property type="entry name" value="TPR_8"/>
    <property type="match status" value="1"/>
</dbReference>
<evidence type="ECO:0000313" key="6">
    <source>
        <dbReference type="Proteomes" id="UP000016540"/>
    </source>
</evidence>
<name>R8B2G5_9GAMM</name>
<proteinExistence type="predicted"/>
<evidence type="ECO:0000256" key="1">
    <source>
        <dbReference type="ARBA" id="ARBA00022737"/>
    </source>
</evidence>
<dbReference type="PANTHER" id="PTHR45586:SF1">
    <property type="entry name" value="LIPOPOLYSACCHARIDE ASSEMBLY PROTEIN B"/>
    <property type="match status" value="1"/>
</dbReference>
<feature type="repeat" description="TPR" evidence="3">
    <location>
        <begin position="489"/>
        <end position="522"/>
    </location>
</feature>
<feature type="repeat" description="TPR" evidence="3">
    <location>
        <begin position="832"/>
        <end position="865"/>
    </location>
</feature>
<dbReference type="STRING" id="1318628.MARLIPOL_08249"/>
<protein>
    <recommendedName>
        <fullName evidence="4">Ancillary SecYEG translocon subunit/Cell division coordinator CpoB TPR domain-containing protein</fullName>
    </recommendedName>
</protein>
<gene>
    <name evidence="5" type="ORF">MARLIPOL_08249</name>
</gene>
<accession>R8B2G5</accession>
<dbReference type="InterPro" id="IPR011990">
    <property type="entry name" value="TPR-like_helical_dom_sf"/>
</dbReference>
<dbReference type="Gene3D" id="1.25.40.10">
    <property type="entry name" value="Tetratricopeptide repeat domain"/>
    <property type="match status" value="3"/>
</dbReference>
<dbReference type="InterPro" id="IPR019734">
    <property type="entry name" value="TPR_rpt"/>
</dbReference>
<comment type="caution">
    <text evidence="5">The sequence shown here is derived from an EMBL/GenBank/DDBJ whole genome shotgun (WGS) entry which is preliminary data.</text>
</comment>
<dbReference type="PROSITE" id="PS50005">
    <property type="entry name" value="TPR"/>
    <property type="match status" value="4"/>
</dbReference>
<dbReference type="RefSeq" id="WP_012137653.1">
    <property type="nucleotide sequence ID" value="NZ_KE007317.1"/>
</dbReference>
<dbReference type="Pfam" id="PF09976">
    <property type="entry name" value="TPR_21"/>
    <property type="match status" value="1"/>
</dbReference>
<reference evidence="5 6" key="1">
    <citation type="journal article" date="2013" name="Genome Announc.">
        <title>Draft Genome Sequence of the Moderately Halophilic Bacterium Marinobacter lipolyticus Strain SM19.</title>
        <authorList>
            <person name="Papke R.T."/>
            <person name="de la Haba R.R."/>
            <person name="Infante-Dominguez C."/>
            <person name="Perez D."/>
            <person name="Sanchez-Porro C."/>
            <person name="Lapierre P."/>
            <person name="Ventosa A."/>
        </authorList>
    </citation>
    <scope>NUCLEOTIDE SEQUENCE [LARGE SCALE GENOMIC DNA]</scope>
    <source>
        <strain evidence="5 6">SM19</strain>
    </source>
</reference>